<keyword evidence="3" id="KW-1185">Reference proteome</keyword>
<dbReference type="InterPro" id="IPR011604">
    <property type="entry name" value="PDDEXK-like_dom_sf"/>
</dbReference>
<dbReference type="EMBL" id="VTUZ01000001">
    <property type="protein sequence ID" value="KAA1015950.1"/>
    <property type="molecule type" value="Genomic_DNA"/>
</dbReference>
<keyword evidence="2" id="KW-0378">Hydrolase</keyword>
<accession>A0A5B0HLD6</accession>
<keyword evidence="2" id="KW-0255">Endonuclease</keyword>
<dbReference type="InterPro" id="IPR011335">
    <property type="entry name" value="Restrct_endonuc-II-like"/>
</dbReference>
<dbReference type="Proteomes" id="UP000325273">
    <property type="component" value="Unassembled WGS sequence"/>
</dbReference>
<keyword evidence="2" id="KW-0540">Nuclease</keyword>
<dbReference type="GO" id="GO:0004519">
    <property type="term" value="F:endonuclease activity"/>
    <property type="evidence" value="ECO:0007669"/>
    <property type="project" value="UniProtKB-KW"/>
</dbReference>
<dbReference type="Gene3D" id="3.90.320.10">
    <property type="match status" value="1"/>
</dbReference>
<organism evidence="2 3">
    <name type="scientific">Paraburkholderia panacisoli</name>
    <dbReference type="NCBI Taxonomy" id="2603818"/>
    <lineage>
        <taxon>Bacteria</taxon>
        <taxon>Pseudomonadati</taxon>
        <taxon>Pseudomonadota</taxon>
        <taxon>Betaproteobacteria</taxon>
        <taxon>Burkholderiales</taxon>
        <taxon>Burkholderiaceae</taxon>
        <taxon>Paraburkholderia</taxon>
    </lineage>
</organism>
<dbReference type="Pfam" id="PF09588">
    <property type="entry name" value="YqaJ"/>
    <property type="match status" value="1"/>
</dbReference>
<evidence type="ECO:0000313" key="2">
    <source>
        <dbReference type="EMBL" id="KAA1015950.1"/>
    </source>
</evidence>
<proteinExistence type="predicted"/>
<dbReference type="RefSeq" id="WP_149668077.1">
    <property type="nucleotide sequence ID" value="NZ_VTUZ01000001.1"/>
</dbReference>
<evidence type="ECO:0000259" key="1">
    <source>
        <dbReference type="Pfam" id="PF09588"/>
    </source>
</evidence>
<dbReference type="SUPFAM" id="SSF52980">
    <property type="entry name" value="Restriction endonuclease-like"/>
    <property type="match status" value="1"/>
</dbReference>
<feature type="domain" description="YqaJ viral recombinase" evidence="1">
    <location>
        <begin position="5"/>
        <end position="143"/>
    </location>
</feature>
<evidence type="ECO:0000313" key="3">
    <source>
        <dbReference type="Proteomes" id="UP000325273"/>
    </source>
</evidence>
<dbReference type="InterPro" id="IPR017482">
    <property type="entry name" value="Lambda-type_endonuclease"/>
</dbReference>
<comment type="caution">
    <text evidence="2">The sequence shown here is derived from an EMBL/GenBank/DDBJ whole genome shotgun (WGS) entry which is preliminary data.</text>
</comment>
<dbReference type="AlphaFoldDB" id="A0A5B0HLD6"/>
<dbReference type="NCBIfam" id="TIGR03033">
    <property type="entry name" value="phage_rel_nuc"/>
    <property type="match status" value="1"/>
</dbReference>
<dbReference type="PANTHER" id="PTHR46609">
    <property type="entry name" value="EXONUCLEASE, PHAGE-TYPE/RECB, C-TERMINAL DOMAIN-CONTAINING PROTEIN"/>
    <property type="match status" value="1"/>
</dbReference>
<reference evidence="2 3" key="1">
    <citation type="submission" date="2019-08" db="EMBL/GenBank/DDBJ databases">
        <title>Paraburkholderia sp. DCY113.</title>
        <authorList>
            <person name="Kang J."/>
        </authorList>
    </citation>
    <scope>NUCLEOTIDE SEQUENCE [LARGE SCALE GENOMIC DNA]</scope>
    <source>
        <strain evidence="2 3">DCY113</strain>
    </source>
</reference>
<dbReference type="PANTHER" id="PTHR46609:SF6">
    <property type="entry name" value="EXONUCLEASE, PHAGE-TYPE_RECB, C-TERMINAL DOMAIN-CONTAINING PROTEIN-RELATED"/>
    <property type="match status" value="1"/>
</dbReference>
<dbReference type="InterPro" id="IPR051703">
    <property type="entry name" value="NF-kappa-B_Signaling_Reg"/>
</dbReference>
<name>A0A5B0HLD6_9BURK</name>
<sequence length="295" mass="33988">MNREQWLAERRHGVGGSDAAAALGLSPYKSTYALWAEKTGEVEAEDIDHVERVHFGRIMEDIIAREYARRMGVKVRRRNEILRHPKYPWMLANVDRIIEGQKRGLECKNVDAMAFRMGEWGEPGSDEVPEDYLLQCQHYMIVLDYPEWHLSACVGGNRLELFIIRRDPELAEMIIDGERDFWQRVERHDAPELDYSRPDTRQLLAKLYPGTDGTEVAFDDDIEHWHRVKEQASALTKQYSDVADAARNHILAALGNATFGRLADGSGYRRKTITRKAYEVEAATYVDCRHVKAKD</sequence>
<dbReference type="InterPro" id="IPR019080">
    <property type="entry name" value="YqaJ_viral_recombinase"/>
</dbReference>
<gene>
    <name evidence="2" type="ORF">FVF58_00935</name>
</gene>
<protein>
    <submittedName>
        <fullName evidence="2">Endonuclease</fullName>
    </submittedName>
</protein>